<protein>
    <submittedName>
        <fullName evidence="2">Uncharacterized protein</fullName>
    </submittedName>
</protein>
<reference evidence="2 3" key="1">
    <citation type="submission" date="2020-11" db="EMBL/GenBank/DDBJ databases">
        <title>A novel isolate from a Black sea contaminated sediment with potential to produce alkanes: Plantactinospora alkalitolerans sp. nov.</title>
        <authorList>
            <person name="Carro L."/>
            <person name="Veyisoglu A."/>
            <person name="Guven K."/>
            <person name="Schumann P."/>
            <person name="Klenk H.-P."/>
            <person name="Sahin N."/>
        </authorList>
    </citation>
    <scope>NUCLEOTIDE SEQUENCE [LARGE SCALE GENOMIC DNA]</scope>
    <source>
        <strain evidence="2 3">S1510</strain>
    </source>
</reference>
<dbReference type="EMBL" id="JADPUN010000256">
    <property type="protein sequence ID" value="MBF9132972.1"/>
    <property type="molecule type" value="Genomic_DNA"/>
</dbReference>
<gene>
    <name evidence="2" type="ORF">I0C86_29025</name>
</gene>
<proteinExistence type="predicted"/>
<feature type="region of interest" description="Disordered" evidence="1">
    <location>
        <begin position="27"/>
        <end position="47"/>
    </location>
</feature>
<evidence type="ECO:0000313" key="2">
    <source>
        <dbReference type="EMBL" id="MBF9132972.1"/>
    </source>
</evidence>
<evidence type="ECO:0000313" key="3">
    <source>
        <dbReference type="Proteomes" id="UP000638560"/>
    </source>
</evidence>
<accession>A0ABS0H4B8</accession>
<dbReference type="RefSeq" id="WP_196204491.1">
    <property type="nucleotide sequence ID" value="NZ_JADPUN010000256.1"/>
</dbReference>
<dbReference type="Proteomes" id="UP000638560">
    <property type="component" value="Unassembled WGS sequence"/>
</dbReference>
<comment type="caution">
    <text evidence="2">The sequence shown here is derived from an EMBL/GenBank/DDBJ whole genome shotgun (WGS) entry which is preliminary data.</text>
</comment>
<sequence>MLRRADRAAEQAGIDNVRWHHLRAEELPGGLGTSRGVPGNDPLPHPRPPHDEVDALVARYLGPVRRAGRSLLPGGTEGGEEEVMRAAGYRGPRRFEVAGRVVSERTEDEVVSAVFSLSYAAPHLFAERRPEFERDLRALLRTASPTGRFAEGTRAVELVWQP</sequence>
<name>A0ABS0H4B8_9ACTN</name>
<evidence type="ECO:0000256" key="1">
    <source>
        <dbReference type="SAM" id="MobiDB-lite"/>
    </source>
</evidence>
<organism evidence="2 3">
    <name type="scientific">Plantactinospora alkalitolerans</name>
    <dbReference type="NCBI Taxonomy" id="2789879"/>
    <lineage>
        <taxon>Bacteria</taxon>
        <taxon>Bacillati</taxon>
        <taxon>Actinomycetota</taxon>
        <taxon>Actinomycetes</taxon>
        <taxon>Micromonosporales</taxon>
        <taxon>Micromonosporaceae</taxon>
        <taxon>Plantactinospora</taxon>
    </lineage>
</organism>
<keyword evidence="3" id="KW-1185">Reference proteome</keyword>